<name>A0A0W0G1P8_MONRR</name>
<dbReference type="EMBL" id="LATX01001358">
    <property type="protein sequence ID" value="KTB42293.1"/>
    <property type="molecule type" value="Genomic_DNA"/>
</dbReference>
<protein>
    <submittedName>
        <fullName evidence="1">Uncharacterized protein</fullName>
    </submittedName>
</protein>
<comment type="caution">
    <text evidence="1">The sequence shown here is derived from an EMBL/GenBank/DDBJ whole genome shotgun (WGS) entry which is preliminary data.</text>
</comment>
<organism evidence="1 2">
    <name type="scientific">Moniliophthora roreri</name>
    <name type="common">Frosty pod rot fungus</name>
    <name type="synonym">Monilia roreri</name>
    <dbReference type="NCBI Taxonomy" id="221103"/>
    <lineage>
        <taxon>Eukaryota</taxon>
        <taxon>Fungi</taxon>
        <taxon>Dikarya</taxon>
        <taxon>Basidiomycota</taxon>
        <taxon>Agaricomycotina</taxon>
        <taxon>Agaricomycetes</taxon>
        <taxon>Agaricomycetidae</taxon>
        <taxon>Agaricales</taxon>
        <taxon>Marasmiineae</taxon>
        <taxon>Marasmiaceae</taxon>
        <taxon>Moniliophthora</taxon>
    </lineage>
</organism>
<proteinExistence type="predicted"/>
<evidence type="ECO:0000313" key="2">
    <source>
        <dbReference type="Proteomes" id="UP000054988"/>
    </source>
</evidence>
<sequence>MVDHQKYEES</sequence>
<reference evidence="1 2" key="1">
    <citation type="submission" date="2015-12" db="EMBL/GenBank/DDBJ databases">
        <title>Draft genome sequence of Moniliophthora roreri, the causal agent of frosty pod rot of cacao.</title>
        <authorList>
            <person name="Aime M.C."/>
            <person name="Diaz-Valderrama J.R."/>
            <person name="Kijpornyongpan T."/>
            <person name="Phillips-Mora W."/>
        </authorList>
    </citation>
    <scope>NUCLEOTIDE SEQUENCE [LARGE SCALE GENOMIC DNA]</scope>
    <source>
        <strain evidence="1 2">MCA 2952</strain>
    </source>
</reference>
<accession>A0A0W0G1P8</accession>
<gene>
    <name evidence="1" type="ORF">WG66_5129</name>
</gene>
<dbReference type="Proteomes" id="UP000054988">
    <property type="component" value="Unassembled WGS sequence"/>
</dbReference>
<evidence type="ECO:0000313" key="1">
    <source>
        <dbReference type="EMBL" id="KTB42293.1"/>
    </source>
</evidence>